<dbReference type="SUPFAM" id="SSF50104">
    <property type="entry name" value="Translation proteins SH3-like domain"/>
    <property type="match status" value="1"/>
</dbReference>
<dbReference type="EMBL" id="FQXP01000005">
    <property type="protein sequence ID" value="SHH84486.1"/>
    <property type="molecule type" value="Genomic_DNA"/>
</dbReference>
<gene>
    <name evidence="3" type="ORF">SAMN02745196_01650</name>
</gene>
<dbReference type="InterPro" id="IPR041985">
    <property type="entry name" value="Ribosomal_eL14_KOW"/>
</dbReference>
<dbReference type="STRING" id="1121306.SAMN02745196_01650"/>
<evidence type="ECO:0000256" key="2">
    <source>
        <dbReference type="ARBA" id="ARBA00023274"/>
    </source>
</evidence>
<dbReference type="InterPro" id="IPR014722">
    <property type="entry name" value="Rib_uL2_dom2"/>
</dbReference>
<dbReference type="AlphaFoldDB" id="A0A1M5WAH5"/>
<accession>A0A1M5WAH5</accession>
<sequence length="94" mass="10857">MENIDLLGRVVYSKAGRDKNKYYLVVGILNENYIYISDGRLRGIDKPKKKKLKHLIITGRTSEQIRNLILNGENLSNSKIYNFLESDENANKEV</sequence>
<dbReference type="RefSeq" id="WP_072831544.1">
    <property type="nucleotide sequence ID" value="NZ_FQXP01000005.1"/>
</dbReference>
<protein>
    <recommendedName>
        <fullName evidence="5">Ribosomal protein L14E/L6E/L27E</fullName>
    </recommendedName>
</protein>
<dbReference type="InterPro" id="IPR008991">
    <property type="entry name" value="Translation_prot_SH3-like_sf"/>
</dbReference>
<dbReference type="CDD" id="cd06088">
    <property type="entry name" value="KOW_RPL14"/>
    <property type="match status" value="1"/>
</dbReference>
<dbReference type="OrthoDB" id="1683515at2"/>
<evidence type="ECO:0008006" key="5">
    <source>
        <dbReference type="Google" id="ProtNLM"/>
    </source>
</evidence>
<dbReference type="GO" id="GO:1990904">
    <property type="term" value="C:ribonucleoprotein complex"/>
    <property type="evidence" value="ECO:0007669"/>
    <property type="project" value="UniProtKB-KW"/>
</dbReference>
<evidence type="ECO:0000313" key="4">
    <source>
        <dbReference type="Proteomes" id="UP000184526"/>
    </source>
</evidence>
<name>A0A1M5WAH5_9CLOT</name>
<reference evidence="3 4" key="1">
    <citation type="submission" date="2016-11" db="EMBL/GenBank/DDBJ databases">
        <authorList>
            <person name="Jaros S."/>
            <person name="Januszkiewicz K."/>
            <person name="Wedrychowicz H."/>
        </authorList>
    </citation>
    <scope>NUCLEOTIDE SEQUENCE [LARGE SCALE GENOMIC DNA]</scope>
    <source>
        <strain evidence="3 4">DSM 3089</strain>
    </source>
</reference>
<evidence type="ECO:0000256" key="1">
    <source>
        <dbReference type="ARBA" id="ARBA00022980"/>
    </source>
</evidence>
<keyword evidence="4" id="KW-1185">Reference proteome</keyword>
<dbReference type="Proteomes" id="UP000184526">
    <property type="component" value="Unassembled WGS sequence"/>
</dbReference>
<keyword evidence="2" id="KW-0687">Ribonucleoprotein</keyword>
<proteinExistence type="predicted"/>
<dbReference type="GO" id="GO:0005840">
    <property type="term" value="C:ribosome"/>
    <property type="evidence" value="ECO:0007669"/>
    <property type="project" value="UniProtKB-KW"/>
</dbReference>
<organism evidence="3 4">
    <name type="scientific">Clostridium collagenovorans DSM 3089</name>
    <dbReference type="NCBI Taxonomy" id="1121306"/>
    <lineage>
        <taxon>Bacteria</taxon>
        <taxon>Bacillati</taxon>
        <taxon>Bacillota</taxon>
        <taxon>Clostridia</taxon>
        <taxon>Eubacteriales</taxon>
        <taxon>Clostridiaceae</taxon>
        <taxon>Clostridium</taxon>
    </lineage>
</organism>
<dbReference type="Gene3D" id="2.30.30.30">
    <property type="match status" value="1"/>
</dbReference>
<keyword evidence="1" id="KW-0689">Ribosomal protein</keyword>
<evidence type="ECO:0000313" key="3">
    <source>
        <dbReference type="EMBL" id="SHH84486.1"/>
    </source>
</evidence>